<reference evidence="1 2" key="1">
    <citation type="submission" date="2019-02" db="EMBL/GenBank/DDBJ databases">
        <title>Genomic Encyclopedia of Type Strains, Phase IV (KMG-IV): sequencing the most valuable type-strain genomes for metagenomic binning, comparative biology and taxonomic classification.</title>
        <authorList>
            <person name="Goeker M."/>
        </authorList>
    </citation>
    <scope>NUCLEOTIDE SEQUENCE [LARGE SCALE GENOMIC DNA]</scope>
    <source>
        <strain evidence="1 2">DSM 28825</strain>
    </source>
</reference>
<evidence type="ECO:0000313" key="1">
    <source>
        <dbReference type="EMBL" id="RZT95577.1"/>
    </source>
</evidence>
<organism evidence="1 2">
    <name type="scientific">Ancylomarina subtilis</name>
    <dbReference type="NCBI Taxonomy" id="1639035"/>
    <lineage>
        <taxon>Bacteria</taxon>
        <taxon>Pseudomonadati</taxon>
        <taxon>Bacteroidota</taxon>
        <taxon>Bacteroidia</taxon>
        <taxon>Marinilabiliales</taxon>
        <taxon>Marinifilaceae</taxon>
        <taxon>Ancylomarina</taxon>
    </lineage>
</organism>
<evidence type="ECO:0008006" key="3">
    <source>
        <dbReference type="Google" id="ProtNLM"/>
    </source>
</evidence>
<proteinExistence type="predicted"/>
<dbReference type="Proteomes" id="UP000293562">
    <property type="component" value="Unassembled WGS sequence"/>
</dbReference>
<evidence type="ECO:0000313" key="2">
    <source>
        <dbReference type="Proteomes" id="UP000293562"/>
    </source>
</evidence>
<accession>A0A4Q7VHP7</accession>
<dbReference type="AlphaFoldDB" id="A0A4Q7VHP7"/>
<dbReference type="RefSeq" id="WP_130305532.1">
    <property type="nucleotide sequence ID" value="NZ_SHKN01000001.1"/>
</dbReference>
<gene>
    <name evidence="1" type="ORF">EV201_0200</name>
</gene>
<sequence length="131" mass="14912">MSQKGKRLSGEELHELGIKWVYKHIKDEFEVLSVNIEFEKNPQIIARKDDNMYFIVVKTSTYPDLGSLSPMAAEEIIKHADTHQAKILFAHVGVANANTKNEAEMAFPEKDGQYYINYTGLSIEPNILMQP</sequence>
<protein>
    <recommendedName>
        <fullName evidence="3">Restriction endonuclease</fullName>
    </recommendedName>
</protein>
<comment type="caution">
    <text evidence="1">The sequence shown here is derived from an EMBL/GenBank/DDBJ whole genome shotgun (WGS) entry which is preliminary data.</text>
</comment>
<dbReference type="OrthoDB" id="1119552at2"/>
<keyword evidence="2" id="KW-1185">Reference proteome</keyword>
<name>A0A4Q7VHP7_9BACT</name>
<dbReference type="EMBL" id="SHKN01000001">
    <property type="protein sequence ID" value="RZT95577.1"/>
    <property type="molecule type" value="Genomic_DNA"/>
</dbReference>